<dbReference type="OrthoDB" id="120976at2759"/>
<feature type="compositionally biased region" description="Low complexity" evidence="2">
    <location>
        <begin position="292"/>
        <end position="306"/>
    </location>
</feature>
<keyword evidence="1" id="KW-0677">Repeat</keyword>
<keyword evidence="4" id="KW-1185">Reference proteome</keyword>
<comment type="caution">
    <text evidence="3">The sequence shown here is derived from an EMBL/GenBank/DDBJ whole genome shotgun (WGS) entry which is preliminary data.</text>
</comment>
<protein>
    <recommendedName>
        <fullName evidence="5">RNI-like protein</fullName>
    </recommendedName>
</protein>
<feature type="compositionally biased region" description="Low complexity" evidence="2">
    <location>
        <begin position="35"/>
        <end position="52"/>
    </location>
</feature>
<sequence length="1059" mass="113920">MSSPPRPRPSKGILKPPPAPTSQSVWKRLQTKILPSPGSYSSPTSASPSDQSNASFSSLNELLDPVSAESPDGLAAHHSPSSPDRASFMAHRGLRKLGFRKSSSVSSISFRKHHSSDTAATLSKPTPGLSNKRLSFQSVLPHHHRKVDSTPVDAGYHEVNSRASIDAAAPSMTRGARPHRIAIPEPTATGLPTLSTDALRRLDLVDPQRSLDSTSLRRVRFSLPTTVTEYCTEDQIIYYSDDPEDNVAKQPDQPPVASLPKESLPTGAPSTVEPTADASSASDLQPSEPLQANEASSQAAAHAVASDPVTLGTAKLTPGSTDKVKGDHNAKPPNSLLSSLHSSHASQPRRGKRQRRSIRRARQPFSRDKPQPAPQYPLELVYDSYRRSCLSLSEMPLPQIEGLFVRRITRAQPFTSLILTGEHISRQQVLPLAEMLDLNFGLRRLVLEDCGLDDAGVKVLMHSLIYSDQLEHVSLARNKRIRAEGISYLSMYLKESRRLKSLDLSGIPLDRKMVRYLCSVLIPRVWTPSRACPIPASAYSSSSPASHGEPTANGPNGTGTRFLRHCSLATLRLDDCHLKASLLEQLCLAIHFSQIRHLSLRLNKINALGVETWATPLLQPRPFVGVLGPPIRDSRLSFVPMDANSPNPIARSYDYTSSGYRADPTQCPGAWDKYLLHNLLTPLPDSGALRSSLDFMDPWLSTTTTTSSSSPSLATASTKSTLLPSQSLISLDLSDNDIKAGVYTLGQLLQRYPNTLESLSLGNNRLDAFVLLQFSQCLEHNCGLRSLDLGRNQLCQPGLDGLEALARSLARNQDLKALFMEQAGLVDEAAIVLAERLPEIRHLAHLNLSHNPHIQLAGLMALAASVKVNTSLVCLEVTIAPNDDIMSKLSQDILNVCVRNMERQASQREPQPQSLVGANATSEPQLTNATEALASSIPGPRTTEMATSAASTPSSSTESVVVVGSSEAIPSSESAATSDTVSTSQVAPTNQGSSSTSSASLILSSTGSAISLASTTSESVTTESDELAVQTVDIKDLLHSSFGTVSAFTESSSTESLVG</sequence>
<gene>
    <name evidence="3" type="ORF">H4R34_004605</name>
</gene>
<feature type="non-terminal residue" evidence="3">
    <location>
        <position position="1059"/>
    </location>
</feature>
<dbReference type="EMBL" id="JANBQB010000614">
    <property type="protein sequence ID" value="KAJ1974737.1"/>
    <property type="molecule type" value="Genomic_DNA"/>
</dbReference>
<dbReference type="PANTHER" id="PTHR24111">
    <property type="entry name" value="LEUCINE-RICH REPEAT-CONTAINING PROTEIN 34"/>
    <property type="match status" value="1"/>
</dbReference>
<feature type="compositionally biased region" description="Basic residues" evidence="2">
    <location>
        <begin position="347"/>
        <end position="362"/>
    </location>
</feature>
<feature type="compositionally biased region" description="Polar residues" evidence="2">
    <location>
        <begin position="268"/>
        <end position="290"/>
    </location>
</feature>
<organism evidence="3 4">
    <name type="scientific">Dimargaris verticillata</name>
    <dbReference type="NCBI Taxonomy" id="2761393"/>
    <lineage>
        <taxon>Eukaryota</taxon>
        <taxon>Fungi</taxon>
        <taxon>Fungi incertae sedis</taxon>
        <taxon>Zoopagomycota</taxon>
        <taxon>Kickxellomycotina</taxon>
        <taxon>Dimargaritomycetes</taxon>
        <taxon>Dimargaritales</taxon>
        <taxon>Dimargaritaceae</taxon>
        <taxon>Dimargaris</taxon>
    </lineage>
</organism>
<dbReference type="InterPro" id="IPR052201">
    <property type="entry name" value="LRR-containing_regulator"/>
</dbReference>
<proteinExistence type="predicted"/>
<dbReference type="Pfam" id="PF13516">
    <property type="entry name" value="LRR_6"/>
    <property type="match status" value="2"/>
</dbReference>
<dbReference type="SUPFAM" id="SSF52047">
    <property type="entry name" value="RNI-like"/>
    <property type="match status" value="1"/>
</dbReference>
<feature type="compositionally biased region" description="Low complexity" evidence="2">
    <location>
        <begin position="942"/>
        <end position="978"/>
    </location>
</feature>
<feature type="region of interest" description="Disordered" evidence="2">
    <location>
        <begin position="105"/>
        <end position="130"/>
    </location>
</feature>
<feature type="region of interest" description="Disordered" evidence="2">
    <location>
        <begin position="904"/>
        <end position="999"/>
    </location>
</feature>
<dbReference type="InterPro" id="IPR032675">
    <property type="entry name" value="LRR_dom_sf"/>
</dbReference>
<feature type="region of interest" description="Disordered" evidence="2">
    <location>
        <begin position="1"/>
        <end position="86"/>
    </location>
</feature>
<evidence type="ECO:0000256" key="1">
    <source>
        <dbReference type="ARBA" id="ARBA00022737"/>
    </source>
</evidence>
<feature type="compositionally biased region" description="Polar residues" evidence="2">
    <location>
        <begin position="117"/>
        <end position="130"/>
    </location>
</feature>
<name>A0A9W8AZU6_9FUNG</name>
<evidence type="ECO:0000313" key="3">
    <source>
        <dbReference type="EMBL" id="KAJ1974737.1"/>
    </source>
</evidence>
<evidence type="ECO:0000256" key="2">
    <source>
        <dbReference type="SAM" id="MobiDB-lite"/>
    </source>
</evidence>
<feature type="region of interest" description="Disordered" evidence="2">
    <location>
        <begin position="243"/>
        <end position="375"/>
    </location>
</feature>
<dbReference type="InterPro" id="IPR001611">
    <property type="entry name" value="Leu-rich_rpt"/>
</dbReference>
<accession>A0A9W8AZU6</accession>
<evidence type="ECO:0000313" key="4">
    <source>
        <dbReference type="Proteomes" id="UP001151582"/>
    </source>
</evidence>
<dbReference type="Gene3D" id="3.80.10.10">
    <property type="entry name" value="Ribonuclease Inhibitor"/>
    <property type="match status" value="3"/>
</dbReference>
<dbReference type="AlphaFoldDB" id="A0A9W8AZU6"/>
<feature type="compositionally biased region" description="Polar residues" evidence="2">
    <location>
        <begin position="907"/>
        <end position="930"/>
    </location>
</feature>
<feature type="compositionally biased region" description="Polar residues" evidence="2">
    <location>
        <begin position="979"/>
        <end position="991"/>
    </location>
</feature>
<dbReference type="Proteomes" id="UP001151582">
    <property type="component" value="Unassembled WGS sequence"/>
</dbReference>
<dbReference type="PANTHER" id="PTHR24111:SF0">
    <property type="entry name" value="LEUCINE-RICH REPEAT-CONTAINING PROTEIN"/>
    <property type="match status" value="1"/>
</dbReference>
<reference evidence="3" key="1">
    <citation type="submission" date="2022-07" db="EMBL/GenBank/DDBJ databases">
        <title>Phylogenomic reconstructions and comparative analyses of Kickxellomycotina fungi.</title>
        <authorList>
            <person name="Reynolds N.K."/>
            <person name="Stajich J.E."/>
            <person name="Barry K."/>
            <person name="Grigoriev I.V."/>
            <person name="Crous P."/>
            <person name="Smith M.E."/>
        </authorList>
    </citation>
    <scope>NUCLEOTIDE SEQUENCE</scope>
    <source>
        <strain evidence="3">RSA 567</strain>
    </source>
</reference>
<dbReference type="SMART" id="SM00368">
    <property type="entry name" value="LRR_RI"/>
    <property type="match status" value="7"/>
</dbReference>
<evidence type="ECO:0008006" key="5">
    <source>
        <dbReference type="Google" id="ProtNLM"/>
    </source>
</evidence>
<feature type="compositionally biased region" description="Low complexity" evidence="2">
    <location>
        <begin position="335"/>
        <end position="346"/>
    </location>
</feature>